<dbReference type="Gene3D" id="3.30.2310.20">
    <property type="entry name" value="RelE-like"/>
    <property type="match status" value="1"/>
</dbReference>
<protein>
    <submittedName>
        <fullName evidence="2">Type II toxin-antitoxin system mRNA interferase toxin, RelE/StbE family</fullName>
    </submittedName>
</protein>
<reference evidence="2 3" key="1">
    <citation type="submission" date="2019-01" db="EMBL/GenBank/DDBJ databases">
        <title>Coherence of Microcystis species and biogeography revealed through population genomics.</title>
        <authorList>
            <person name="Perez-Carrascal O.M."/>
            <person name="Terrat Y."/>
            <person name="Giani A."/>
            <person name="Fortin N."/>
            <person name="Tromas N."/>
            <person name="Shapiro B.J."/>
        </authorList>
    </citation>
    <scope>NUCLEOTIDE SEQUENCE [LARGE SCALE GENOMIC DNA]</scope>
    <source>
        <strain evidence="2">Ma_QC_Ch_20071001_S25D</strain>
    </source>
</reference>
<accession>A0A552FGM5</accession>
<evidence type="ECO:0000313" key="3">
    <source>
        <dbReference type="Proteomes" id="UP000316958"/>
    </source>
</evidence>
<name>A0A552FGM5_MICAE</name>
<evidence type="ECO:0000256" key="1">
    <source>
        <dbReference type="ARBA" id="ARBA00022649"/>
    </source>
</evidence>
<dbReference type="InterPro" id="IPR004386">
    <property type="entry name" value="Toxin_YafQ-like"/>
</dbReference>
<evidence type="ECO:0000313" key="2">
    <source>
        <dbReference type="EMBL" id="TRU45860.1"/>
    </source>
</evidence>
<sequence>MKLVADKIFKRAFKRLMSKNPQLQSKVSEVLHLLEDNPFNPSLKSHKLTGRLEGYWSCSVSYDCRIIFTFSKDADSEETWFFRTYHVKSTSKMLI</sequence>
<dbReference type="Pfam" id="PF15738">
    <property type="entry name" value="YafQ_toxin"/>
    <property type="match status" value="1"/>
</dbReference>
<dbReference type="AlphaFoldDB" id="A0A552FGM5"/>
<dbReference type="InterPro" id="IPR035093">
    <property type="entry name" value="RelE/ParE_toxin_dom_sf"/>
</dbReference>
<dbReference type="InterPro" id="IPR007712">
    <property type="entry name" value="RelE/ParE_toxin"/>
</dbReference>
<organism evidence="2 3">
    <name type="scientific">Microcystis aeruginosa Ma_QC_Ch_20071001_S25D</name>
    <dbReference type="NCBI Taxonomy" id="2486250"/>
    <lineage>
        <taxon>Bacteria</taxon>
        <taxon>Bacillati</taxon>
        <taxon>Cyanobacteriota</taxon>
        <taxon>Cyanophyceae</taxon>
        <taxon>Oscillatoriophycideae</taxon>
        <taxon>Chroococcales</taxon>
        <taxon>Microcystaceae</taxon>
        <taxon>Microcystis</taxon>
    </lineage>
</organism>
<dbReference type="NCBIfam" id="TIGR02385">
    <property type="entry name" value="RelE_StbE"/>
    <property type="match status" value="1"/>
</dbReference>
<dbReference type="SUPFAM" id="SSF143011">
    <property type="entry name" value="RelE-like"/>
    <property type="match status" value="1"/>
</dbReference>
<gene>
    <name evidence="2" type="ORF">EWV57_19740</name>
</gene>
<proteinExistence type="predicted"/>
<dbReference type="EMBL" id="SFBE01000329">
    <property type="protein sequence ID" value="TRU45860.1"/>
    <property type="molecule type" value="Genomic_DNA"/>
</dbReference>
<keyword evidence="1" id="KW-1277">Toxin-antitoxin system</keyword>
<comment type="caution">
    <text evidence="2">The sequence shown here is derived from an EMBL/GenBank/DDBJ whole genome shotgun (WGS) entry which is preliminary data.</text>
</comment>
<dbReference type="Proteomes" id="UP000316958">
    <property type="component" value="Unassembled WGS sequence"/>
</dbReference>